<gene>
    <name evidence="3" type="ORF">JFL75_05260</name>
</gene>
<dbReference type="Pfam" id="PF13279">
    <property type="entry name" value="4HBT_2"/>
    <property type="match status" value="1"/>
</dbReference>
<reference evidence="3" key="1">
    <citation type="submission" date="2021-01" db="EMBL/GenBank/DDBJ databases">
        <title>Description of Breznakiella homolactica.</title>
        <authorList>
            <person name="Song Y."/>
            <person name="Brune A."/>
        </authorList>
    </citation>
    <scope>NUCLEOTIDE SEQUENCE</scope>
    <source>
        <strain evidence="3">RmG30</strain>
    </source>
</reference>
<dbReference type="AlphaFoldDB" id="A0A7T7XRT5"/>
<evidence type="ECO:0000313" key="3">
    <source>
        <dbReference type="EMBL" id="QQO11321.1"/>
    </source>
</evidence>
<dbReference type="PANTHER" id="PTHR31793:SF27">
    <property type="entry name" value="NOVEL THIOESTERASE SUPERFAMILY DOMAIN AND SAPOSIN A-TYPE DOMAIN CONTAINING PROTEIN (0610012H03RIK)"/>
    <property type="match status" value="1"/>
</dbReference>
<dbReference type="EMBL" id="CP067089">
    <property type="protein sequence ID" value="QQO11321.1"/>
    <property type="molecule type" value="Genomic_DNA"/>
</dbReference>
<protein>
    <submittedName>
        <fullName evidence="3">Acyl-CoA thioesterase</fullName>
    </submittedName>
</protein>
<dbReference type="InterPro" id="IPR029069">
    <property type="entry name" value="HotDog_dom_sf"/>
</dbReference>
<dbReference type="InterPro" id="IPR006684">
    <property type="entry name" value="YbgC/YbaW"/>
</dbReference>
<sequence>MVCECRLTVRTYECDSYGHVNNANYLNYLEYGRYELLRAVGFKYPEMIASGYGVYVARIEIDYKKAAVTDDELLIRSWPIKKGAVSGVIQQRILRGDDIIAEAKVTWAFVDSRGMPIKIPPEWDLPGLKPDKT</sequence>
<name>A0A7T7XRT5_9SPIR</name>
<dbReference type="PIRSF" id="PIRSF003230">
    <property type="entry name" value="YbgC"/>
    <property type="match status" value="1"/>
</dbReference>
<evidence type="ECO:0000256" key="2">
    <source>
        <dbReference type="ARBA" id="ARBA00022801"/>
    </source>
</evidence>
<keyword evidence="2" id="KW-0378">Hydrolase</keyword>
<dbReference type="KEGG" id="bhc:JFL75_05260"/>
<dbReference type="SUPFAM" id="SSF54637">
    <property type="entry name" value="Thioesterase/thiol ester dehydrase-isomerase"/>
    <property type="match status" value="1"/>
</dbReference>
<dbReference type="Gene3D" id="3.10.129.10">
    <property type="entry name" value="Hotdog Thioesterase"/>
    <property type="match status" value="1"/>
</dbReference>
<evidence type="ECO:0000313" key="4">
    <source>
        <dbReference type="Proteomes" id="UP000595917"/>
    </source>
</evidence>
<dbReference type="PANTHER" id="PTHR31793">
    <property type="entry name" value="4-HYDROXYBENZOYL-COA THIOESTERASE FAMILY MEMBER"/>
    <property type="match status" value="1"/>
</dbReference>
<proteinExistence type="inferred from homology"/>
<dbReference type="NCBIfam" id="TIGR00051">
    <property type="entry name" value="YbgC/FadM family acyl-CoA thioesterase"/>
    <property type="match status" value="1"/>
</dbReference>
<comment type="similarity">
    <text evidence="1">Belongs to the 4-hydroxybenzoyl-CoA thioesterase family.</text>
</comment>
<evidence type="ECO:0000256" key="1">
    <source>
        <dbReference type="ARBA" id="ARBA00005953"/>
    </source>
</evidence>
<dbReference type="CDD" id="cd00586">
    <property type="entry name" value="4HBT"/>
    <property type="match status" value="1"/>
</dbReference>
<keyword evidence="4" id="KW-1185">Reference proteome</keyword>
<dbReference type="GO" id="GO:0047617">
    <property type="term" value="F:fatty acyl-CoA hydrolase activity"/>
    <property type="evidence" value="ECO:0007669"/>
    <property type="project" value="TreeGrafter"/>
</dbReference>
<dbReference type="Proteomes" id="UP000595917">
    <property type="component" value="Chromosome"/>
</dbReference>
<accession>A0A7T7XRT5</accession>
<organism evidence="3 4">
    <name type="scientific">Breznakiella homolactica</name>
    <dbReference type="NCBI Taxonomy" id="2798577"/>
    <lineage>
        <taxon>Bacteria</taxon>
        <taxon>Pseudomonadati</taxon>
        <taxon>Spirochaetota</taxon>
        <taxon>Spirochaetia</taxon>
        <taxon>Spirochaetales</taxon>
        <taxon>Breznakiellaceae</taxon>
        <taxon>Breznakiella</taxon>
    </lineage>
</organism>
<dbReference type="InterPro" id="IPR050563">
    <property type="entry name" value="4-hydroxybenzoyl-CoA_TE"/>
</dbReference>